<dbReference type="PANTHER" id="PTHR45138">
    <property type="entry name" value="REGULATORY COMPONENTS OF SENSORY TRANSDUCTION SYSTEM"/>
    <property type="match status" value="1"/>
</dbReference>
<accession>A0A6N4DDJ5</accession>
<dbReference type="Proteomes" id="UP000241514">
    <property type="component" value="Unassembled WGS sequence"/>
</dbReference>
<feature type="transmembrane region" description="Helical" evidence="4">
    <location>
        <begin position="353"/>
        <end position="379"/>
    </location>
</feature>
<dbReference type="SMART" id="SM00267">
    <property type="entry name" value="GGDEF"/>
    <property type="match status" value="1"/>
</dbReference>
<dbReference type="InterPro" id="IPR000160">
    <property type="entry name" value="GGDEF_dom"/>
</dbReference>
<evidence type="ECO:0000256" key="1">
    <source>
        <dbReference type="ARBA" id="ARBA00001946"/>
    </source>
</evidence>
<dbReference type="GO" id="GO:0043709">
    <property type="term" value="P:cell adhesion involved in single-species biofilm formation"/>
    <property type="evidence" value="ECO:0007669"/>
    <property type="project" value="TreeGrafter"/>
</dbReference>
<feature type="domain" description="GGDEF" evidence="5">
    <location>
        <begin position="491"/>
        <end position="621"/>
    </location>
</feature>
<dbReference type="CDD" id="cd01949">
    <property type="entry name" value="GGDEF"/>
    <property type="match status" value="1"/>
</dbReference>
<comment type="caution">
    <text evidence="6">The sequence shown here is derived from an EMBL/GenBank/DDBJ whole genome shotgun (WGS) entry which is preliminary data.</text>
</comment>
<dbReference type="EC" id="2.7.7.65" evidence="2"/>
<dbReference type="GO" id="GO:0005886">
    <property type="term" value="C:plasma membrane"/>
    <property type="evidence" value="ECO:0007669"/>
    <property type="project" value="TreeGrafter"/>
</dbReference>
<dbReference type="Gene3D" id="3.30.70.270">
    <property type="match status" value="1"/>
</dbReference>
<keyword evidence="4" id="KW-0812">Transmembrane</keyword>
<dbReference type="InterPro" id="IPR043128">
    <property type="entry name" value="Rev_trsase/Diguanyl_cyclase"/>
</dbReference>
<dbReference type="InterPro" id="IPR029787">
    <property type="entry name" value="Nucleotide_cyclase"/>
</dbReference>
<evidence type="ECO:0000256" key="2">
    <source>
        <dbReference type="ARBA" id="ARBA00012528"/>
    </source>
</evidence>
<dbReference type="Gene3D" id="6.10.340.10">
    <property type="match status" value="1"/>
</dbReference>
<dbReference type="EMBL" id="PYVG01000019">
    <property type="protein sequence ID" value="PTB89208.1"/>
    <property type="molecule type" value="Genomic_DNA"/>
</dbReference>
<dbReference type="GO" id="GO:0052621">
    <property type="term" value="F:diguanylate cyclase activity"/>
    <property type="evidence" value="ECO:0007669"/>
    <property type="project" value="UniProtKB-EC"/>
</dbReference>
<keyword evidence="4" id="KW-0472">Membrane</keyword>
<dbReference type="PROSITE" id="PS50887">
    <property type="entry name" value="GGDEF"/>
    <property type="match status" value="1"/>
</dbReference>
<name>A0A6N4DDJ5_9GAMM</name>
<comment type="catalytic activity">
    <reaction evidence="3">
        <text>2 GTP = 3',3'-c-di-GMP + 2 diphosphate</text>
        <dbReference type="Rhea" id="RHEA:24898"/>
        <dbReference type="ChEBI" id="CHEBI:33019"/>
        <dbReference type="ChEBI" id="CHEBI:37565"/>
        <dbReference type="ChEBI" id="CHEBI:58805"/>
        <dbReference type="EC" id="2.7.7.65"/>
    </reaction>
</comment>
<proteinExistence type="predicted"/>
<sequence>MARTLSTQLLLRITLWSALLVTLTTGFAFWNTYQRESAEQVAELVDSAERRVSAGASVFIEAEKTTQVFADRFLTRFQQQATQPHLIERFDTWFEEREPGVWRLRTPYFDGTFAFDRWWQYLSGFVGRSDAPLDAERKSRIMITLSVLQEFGPAWEHNFANTHVSMPENVLLNYWPQSNWGQSARADLDMTAYSVVGSTLQQNNPERRPNWTGLYFDETALDWVITFQRPIDRGGQHLLTPSHDVFLTAVIETLIADSTADHFVFNQQKQLVAGSPELTKNKEYVGVIELEETELHELLAVYEVVEQAAPTATNPVQIYLDELADHILVAVYVPGTQWWHVTRTSKESLQGEALVASLWVAALGAFILLTTVLIAWIFIRNQITKPIRQLEQAANYIKQGKYESIANREIELPLQTDNEIGLLANIVVDMSSHISAEQEFLEREVKKRTAELEQANQKLAMMAHADGLTALLNRRALDRDLQAICRKGVEQKTAVIMADVDFFKPYNDTYGHEAGDIALQRIAGVFMNLIVGGRVYRYGGEEIVALATVTSFDAAMKRAEKLRVAVQNLTIPHSTSSYETITVSIGVTLIETDDTPETVLRRVDKSLYEAKKAGRNTVKGQ</sequence>
<evidence type="ECO:0000313" key="6">
    <source>
        <dbReference type="EMBL" id="PTB89208.1"/>
    </source>
</evidence>
<dbReference type="CDD" id="cd06225">
    <property type="entry name" value="HAMP"/>
    <property type="match status" value="1"/>
</dbReference>
<feature type="transmembrane region" description="Helical" evidence="4">
    <location>
        <begin position="9"/>
        <end position="30"/>
    </location>
</feature>
<protein>
    <recommendedName>
        <fullName evidence="2">diguanylate cyclase</fullName>
        <ecNumber evidence="2">2.7.7.65</ecNumber>
    </recommendedName>
</protein>
<dbReference type="NCBIfam" id="TIGR00254">
    <property type="entry name" value="GGDEF"/>
    <property type="match status" value="1"/>
</dbReference>
<dbReference type="GO" id="GO:1902201">
    <property type="term" value="P:negative regulation of bacterial-type flagellum-dependent cell motility"/>
    <property type="evidence" value="ECO:0007669"/>
    <property type="project" value="TreeGrafter"/>
</dbReference>
<reference evidence="6 7" key="1">
    <citation type="submission" date="2018-03" db="EMBL/GenBank/DDBJ databases">
        <title>Cross-interface Injection: A General Nanoliter Liquid Handling Method Applied to Single Cells Genome Amplification Automated Nanoliter Liquid Handling Applied to Single Cell Multiple Displacement Amplification.</title>
        <authorList>
            <person name="Yun J."/>
            <person name="Xu P."/>
            <person name="Xu J."/>
            <person name="Dai X."/>
            <person name="Wang Y."/>
            <person name="Zheng X."/>
            <person name="Cao C."/>
            <person name="Yi Q."/>
            <person name="Zhu Y."/>
            <person name="Wang L."/>
            <person name="Dong Z."/>
            <person name="Huang Y."/>
            <person name="Huang L."/>
            <person name="Du W."/>
        </authorList>
    </citation>
    <scope>NUCLEOTIDE SEQUENCE [LARGE SCALE GENOMIC DNA]</scope>
    <source>
        <strain evidence="6 7">A9-4</strain>
    </source>
</reference>
<dbReference type="Pfam" id="PF00990">
    <property type="entry name" value="GGDEF"/>
    <property type="match status" value="1"/>
</dbReference>
<evidence type="ECO:0000259" key="5">
    <source>
        <dbReference type="PROSITE" id="PS50887"/>
    </source>
</evidence>
<gene>
    <name evidence="6" type="ORF">C9928_04415</name>
</gene>
<keyword evidence="4" id="KW-1133">Transmembrane helix</keyword>
<comment type="cofactor">
    <cofactor evidence="1">
        <name>Mg(2+)</name>
        <dbReference type="ChEBI" id="CHEBI:18420"/>
    </cofactor>
</comment>
<organism evidence="6 7">
    <name type="scientific">Pseudidiomarina aestuarii</name>
    <dbReference type="NCBI Taxonomy" id="624146"/>
    <lineage>
        <taxon>Bacteria</taxon>
        <taxon>Pseudomonadati</taxon>
        <taxon>Pseudomonadota</taxon>
        <taxon>Gammaproteobacteria</taxon>
        <taxon>Alteromonadales</taxon>
        <taxon>Idiomarinaceae</taxon>
        <taxon>Pseudidiomarina</taxon>
    </lineage>
</organism>
<evidence type="ECO:0000256" key="3">
    <source>
        <dbReference type="ARBA" id="ARBA00034247"/>
    </source>
</evidence>
<evidence type="ECO:0000313" key="7">
    <source>
        <dbReference type="Proteomes" id="UP000241514"/>
    </source>
</evidence>
<dbReference type="InterPro" id="IPR050469">
    <property type="entry name" value="Diguanylate_Cyclase"/>
</dbReference>
<dbReference type="SUPFAM" id="SSF55073">
    <property type="entry name" value="Nucleotide cyclase"/>
    <property type="match status" value="1"/>
</dbReference>
<evidence type="ECO:0000256" key="4">
    <source>
        <dbReference type="SAM" id="Phobius"/>
    </source>
</evidence>
<dbReference type="PANTHER" id="PTHR45138:SF9">
    <property type="entry name" value="DIGUANYLATE CYCLASE DGCM-RELATED"/>
    <property type="match status" value="1"/>
</dbReference>
<dbReference type="FunFam" id="3.30.70.270:FF:000001">
    <property type="entry name" value="Diguanylate cyclase domain protein"/>
    <property type="match status" value="1"/>
</dbReference>
<dbReference type="AlphaFoldDB" id="A0A6N4DDJ5"/>